<protein>
    <recommendedName>
        <fullName evidence="4">MADF domain-containing protein</fullName>
    </recommendedName>
</protein>
<evidence type="ECO:0000313" key="3">
    <source>
        <dbReference type="Proteomes" id="UP000786811"/>
    </source>
</evidence>
<evidence type="ECO:0000313" key="2">
    <source>
        <dbReference type="EMBL" id="CAG5073316.1"/>
    </source>
</evidence>
<comment type="caution">
    <text evidence="2">The sequence shown here is derived from an EMBL/GenBank/DDBJ whole genome shotgun (WGS) entry which is preliminary data.</text>
</comment>
<keyword evidence="3" id="KW-1185">Reference proteome</keyword>
<reference evidence="2" key="1">
    <citation type="submission" date="2021-04" db="EMBL/GenBank/DDBJ databases">
        <authorList>
            <person name="Chebbi M.A.C M."/>
        </authorList>
    </citation>
    <scope>NUCLEOTIDE SEQUENCE</scope>
</reference>
<dbReference type="AlphaFoldDB" id="A0A8J2E0L3"/>
<proteinExistence type="predicted"/>
<accession>A0A8J2E0L3</accession>
<evidence type="ECO:0000256" key="1">
    <source>
        <dbReference type="SAM" id="MobiDB-lite"/>
    </source>
</evidence>
<gene>
    <name evidence="2" type="ORF">HICCMSTLAB_LOCUS277</name>
</gene>
<organism evidence="2 3">
    <name type="scientific">Cotesia congregata</name>
    <name type="common">Parasitoid wasp</name>
    <name type="synonym">Apanteles congregatus</name>
    <dbReference type="NCBI Taxonomy" id="51543"/>
    <lineage>
        <taxon>Eukaryota</taxon>
        <taxon>Metazoa</taxon>
        <taxon>Ecdysozoa</taxon>
        <taxon>Arthropoda</taxon>
        <taxon>Hexapoda</taxon>
        <taxon>Insecta</taxon>
        <taxon>Pterygota</taxon>
        <taxon>Neoptera</taxon>
        <taxon>Endopterygota</taxon>
        <taxon>Hymenoptera</taxon>
        <taxon>Apocrita</taxon>
        <taxon>Ichneumonoidea</taxon>
        <taxon>Braconidae</taxon>
        <taxon>Microgastrinae</taxon>
        <taxon>Cotesia</taxon>
    </lineage>
</organism>
<evidence type="ECO:0008006" key="4">
    <source>
        <dbReference type="Google" id="ProtNLM"/>
    </source>
</evidence>
<dbReference type="Proteomes" id="UP000786811">
    <property type="component" value="Unassembled WGS sequence"/>
</dbReference>
<feature type="compositionally biased region" description="Polar residues" evidence="1">
    <location>
        <begin position="103"/>
        <end position="132"/>
    </location>
</feature>
<dbReference type="EMBL" id="CAJNRD030001114">
    <property type="protein sequence ID" value="CAG5073316.1"/>
    <property type="molecule type" value="Genomic_DNA"/>
</dbReference>
<sequence length="203" mass="24278">MAPSDYDIAVTKDFIRHVRKHEQYLADTVKYAKARWSYLTRQYKKGLRNPREKSIYHDELDFLNPFVQQIDDVEDDEMELSTNQEPEEDESRPKMRENFYQRPISSLSGKNSSRIARFSNENRPSTSLSRHSPFSEIKNSRMSVFESSEPMQIDDTEDELMPLFLSWYRTTKKLPPLWRRFVKRKISDFIDDTETKFANQMNE</sequence>
<name>A0A8J2E0L3_COTCN</name>
<feature type="region of interest" description="Disordered" evidence="1">
    <location>
        <begin position="101"/>
        <end position="134"/>
    </location>
</feature>